<dbReference type="InParanoid" id="A0A5C3P0B7"/>
<proteinExistence type="predicted"/>
<dbReference type="AlphaFoldDB" id="A0A5C3P0B7"/>
<evidence type="ECO:0000256" key="1">
    <source>
        <dbReference type="SAM" id="MobiDB-lite"/>
    </source>
</evidence>
<protein>
    <recommendedName>
        <fullName evidence="4">F-box domain-containing protein</fullName>
    </recommendedName>
</protein>
<evidence type="ECO:0008006" key="4">
    <source>
        <dbReference type="Google" id="ProtNLM"/>
    </source>
</evidence>
<dbReference type="Gene3D" id="3.80.10.10">
    <property type="entry name" value="Ribonuclease Inhibitor"/>
    <property type="match status" value="1"/>
</dbReference>
<keyword evidence="3" id="KW-1185">Reference proteome</keyword>
<feature type="region of interest" description="Disordered" evidence="1">
    <location>
        <begin position="470"/>
        <end position="489"/>
    </location>
</feature>
<accession>A0A5C3P0B7</accession>
<name>A0A5C3P0B7_9APHY</name>
<reference evidence="2 3" key="1">
    <citation type="journal article" date="2019" name="Nat. Ecol. Evol.">
        <title>Megaphylogeny resolves global patterns of mushroom evolution.</title>
        <authorList>
            <person name="Varga T."/>
            <person name="Krizsan K."/>
            <person name="Foldi C."/>
            <person name="Dima B."/>
            <person name="Sanchez-Garcia M."/>
            <person name="Sanchez-Ramirez S."/>
            <person name="Szollosi G.J."/>
            <person name="Szarkandi J.G."/>
            <person name="Papp V."/>
            <person name="Albert L."/>
            <person name="Andreopoulos W."/>
            <person name="Angelini C."/>
            <person name="Antonin V."/>
            <person name="Barry K.W."/>
            <person name="Bougher N.L."/>
            <person name="Buchanan P."/>
            <person name="Buyck B."/>
            <person name="Bense V."/>
            <person name="Catcheside P."/>
            <person name="Chovatia M."/>
            <person name="Cooper J."/>
            <person name="Damon W."/>
            <person name="Desjardin D."/>
            <person name="Finy P."/>
            <person name="Geml J."/>
            <person name="Haridas S."/>
            <person name="Hughes K."/>
            <person name="Justo A."/>
            <person name="Karasinski D."/>
            <person name="Kautmanova I."/>
            <person name="Kiss B."/>
            <person name="Kocsube S."/>
            <person name="Kotiranta H."/>
            <person name="LaButti K.M."/>
            <person name="Lechner B.E."/>
            <person name="Liimatainen K."/>
            <person name="Lipzen A."/>
            <person name="Lukacs Z."/>
            <person name="Mihaltcheva S."/>
            <person name="Morgado L.N."/>
            <person name="Niskanen T."/>
            <person name="Noordeloos M.E."/>
            <person name="Ohm R.A."/>
            <person name="Ortiz-Santana B."/>
            <person name="Ovrebo C."/>
            <person name="Racz N."/>
            <person name="Riley R."/>
            <person name="Savchenko A."/>
            <person name="Shiryaev A."/>
            <person name="Soop K."/>
            <person name="Spirin V."/>
            <person name="Szebenyi C."/>
            <person name="Tomsovsky M."/>
            <person name="Tulloss R.E."/>
            <person name="Uehling J."/>
            <person name="Grigoriev I.V."/>
            <person name="Vagvolgyi C."/>
            <person name="Papp T."/>
            <person name="Martin F.M."/>
            <person name="Miettinen O."/>
            <person name="Hibbett D.S."/>
            <person name="Nagy L.G."/>
        </authorList>
    </citation>
    <scope>NUCLEOTIDE SEQUENCE [LARGE SCALE GENOMIC DNA]</scope>
    <source>
        <strain evidence="2 3">HHB13444</strain>
    </source>
</reference>
<gene>
    <name evidence="2" type="ORF">K466DRAFT_556526</name>
</gene>
<evidence type="ECO:0000313" key="3">
    <source>
        <dbReference type="Proteomes" id="UP000308197"/>
    </source>
</evidence>
<dbReference type="InterPro" id="IPR032675">
    <property type="entry name" value="LRR_dom_sf"/>
</dbReference>
<organism evidence="2 3">
    <name type="scientific">Polyporus arcularius HHB13444</name>
    <dbReference type="NCBI Taxonomy" id="1314778"/>
    <lineage>
        <taxon>Eukaryota</taxon>
        <taxon>Fungi</taxon>
        <taxon>Dikarya</taxon>
        <taxon>Basidiomycota</taxon>
        <taxon>Agaricomycotina</taxon>
        <taxon>Agaricomycetes</taxon>
        <taxon>Polyporales</taxon>
        <taxon>Polyporaceae</taxon>
        <taxon>Polyporus</taxon>
    </lineage>
</organism>
<dbReference type="Proteomes" id="UP000308197">
    <property type="component" value="Unassembled WGS sequence"/>
</dbReference>
<sequence length="504" mass="57688">MPLAFSTCSVVSFSSEARIPPPGLWPYIRRLVYIGVPDPLCLAKEIEHLPRLRAITFQRAKAGVPFSVIEQCLRHPRIVSLSFPLEDSDWNSECNSLAYRAPPWPSDMPYPNALERLSYTSYPWKTTRAGFERYDLCKEDVVEASHLGPLILGMHMSAESLSFPIDVAPLARLVELSWPRLRDLTLTGRYSHASQAFSTASLVGSMSRPRSLSIQVTQLADCCRPMVLEKHRLRLTDMHGLERLTIAYPNPDDHIFSAAGPSLRRLSLRDYPRHYTGALTTHMYEMDGMTMPILSSCECLQILSRMSMPRLEHLELVYEADDLEEELLAHVTSAYPHLQTLELHQYRASCGSVALRFDRVSELLASVKTLRTVHLNLDYTREDTTALDPDWPGTQYDDDDQEYFRWPSSTALVQYGSALLESMERPGGCPVLDALYLLYFDACHHEGQHRWVRFLPARYPGTEAERVDWDDDYQRLDSPPPYEPDWTPTWRTKRLQCHPTSSPR</sequence>
<evidence type="ECO:0000313" key="2">
    <source>
        <dbReference type="EMBL" id="TFK82459.1"/>
    </source>
</evidence>
<dbReference type="EMBL" id="ML211484">
    <property type="protein sequence ID" value="TFK82459.1"/>
    <property type="molecule type" value="Genomic_DNA"/>
</dbReference>